<dbReference type="PANTHER" id="PTHR20883">
    <property type="entry name" value="PHYTANOYL-COA DIOXYGENASE DOMAIN CONTAINING 1"/>
    <property type="match status" value="1"/>
</dbReference>
<dbReference type="STRING" id="454171.CP488_01451"/>
<dbReference type="Gene3D" id="2.60.120.620">
    <property type="entry name" value="q2cbj1_9rhob like domain"/>
    <property type="match status" value="1"/>
</dbReference>
<dbReference type="GO" id="GO:0016706">
    <property type="term" value="F:2-oxoglutarate-dependent dioxygenase activity"/>
    <property type="evidence" value="ECO:0007669"/>
    <property type="project" value="UniProtKB-ARBA"/>
</dbReference>
<evidence type="ECO:0000313" key="1">
    <source>
        <dbReference type="EMBL" id="CCW36433.1"/>
    </source>
</evidence>
<sequence>MTDRQELHPFRDSRDLLPNPEALSRQMQEEGYLYLSLLLPKDVVHEVYATVLKLCQAYEWADQQGYAHGPARLEGSDTWWEVYDPLQKQEVFHALAHRPELLQLMEALLEETVLVHPRNIARIVFPDAEFFSTPPHQDYPLIQGTPNTYTAWIPLTDCPIELGVLAVLAGSHRFGLMPVHSATGPGGLRVETETMNLRWHASDMQVGDVLIFHSYTVHRALPNRTTNRLRISADYRYQGASQPIVEDSLMPHYGRLSWEQIYEGWQNEDLKYYWRRYSLNIVPRNLALQTPVD</sequence>
<dbReference type="PANTHER" id="PTHR20883:SF48">
    <property type="entry name" value="ECTOINE DIOXYGENASE"/>
    <property type="match status" value="1"/>
</dbReference>
<dbReference type="GO" id="GO:0005506">
    <property type="term" value="F:iron ion binding"/>
    <property type="evidence" value="ECO:0007669"/>
    <property type="project" value="UniProtKB-ARBA"/>
</dbReference>
<evidence type="ECO:0000313" key="2">
    <source>
        <dbReference type="Proteomes" id="UP000014227"/>
    </source>
</evidence>
<dbReference type="eggNOG" id="COG5285">
    <property type="taxonomic scope" value="Bacteria"/>
</dbReference>
<organism evidence="1 2">
    <name type="scientific">Chthonomonas calidirosea (strain DSM 23976 / ICMP 18418 / T49)</name>
    <dbReference type="NCBI Taxonomy" id="1303518"/>
    <lineage>
        <taxon>Bacteria</taxon>
        <taxon>Bacillati</taxon>
        <taxon>Armatimonadota</taxon>
        <taxon>Chthonomonadia</taxon>
        <taxon>Chthonomonadales</taxon>
        <taxon>Chthonomonadaceae</taxon>
        <taxon>Chthonomonas</taxon>
    </lineage>
</organism>
<protein>
    <submittedName>
        <fullName evidence="1">Protein involved in biosynthesis of mitomycin antibiotics/polyketide fumonisin</fullName>
    </submittedName>
</protein>
<dbReference type="SUPFAM" id="SSF51197">
    <property type="entry name" value="Clavaminate synthase-like"/>
    <property type="match status" value="1"/>
</dbReference>
<dbReference type="KEGG" id="ccz:CCALI_02640"/>
<dbReference type="PATRIC" id="fig|1303518.3.peg.2744"/>
<dbReference type="OrthoDB" id="183023at2"/>
<name>S0EXL6_CHTCT</name>
<dbReference type="Proteomes" id="UP000014227">
    <property type="component" value="Chromosome I"/>
</dbReference>
<dbReference type="RefSeq" id="WP_016483942.1">
    <property type="nucleotide sequence ID" value="NC_021487.1"/>
</dbReference>
<keyword evidence="2" id="KW-1185">Reference proteome</keyword>
<accession>S0EXL6</accession>
<dbReference type="HOGENOM" id="CLU_948969_0_0_0"/>
<dbReference type="EMBL" id="HF951689">
    <property type="protein sequence ID" value="CCW36433.1"/>
    <property type="molecule type" value="Genomic_DNA"/>
</dbReference>
<proteinExistence type="predicted"/>
<dbReference type="InterPro" id="IPR008775">
    <property type="entry name" value="Phytyl_CoA_dOase-like"/>
</dbReference>
<gene>
    <name evidence="1" type="ORF">CCALI_02640</name>
</gene>
<reference evidence="2" key="1">
    <citation type="submission" date="2013-03" db="EMBL/GenBank/DDBJ databases">
        <title>Genome sequence of Chthonomonas calidirosea, the first sequenced genome from the Armatimonadetes phylum (formally candidate division OP10).</title>
        <authorList>
            <person name="Lee K.C.Y."/>
            <person name="Morgan X.C."/>
            <person name="Dunfield P.F."/>
            <person name="Tamas I."/>
            <person name="Houghton K.M."/>
            <person name="Vyssotski M."/>
            <person name="Ryan J.L.J."/>
            <person name="Lagutin K."/>
            <person name="McDonald I.R."/>
            <person name="Stott M.B."/>
        </authorList>
    </citation>
    <scope>NUCLEOTIDE SEQUENCE [LARGE SCALE GENOMIC DNA]</scope>
    <source>
        <strain evidence="2">DSM 23976 / ICMP 18418 / T49</strain>
    </source>
</reference>
<dbReference type="InParanoid" id="S0EXL6"/>
<dbReference type="AlphaFoldDB" id="S0EXL6"/>
<dbReference type="Pfam" id="PF05721">
    <property type="entry name" value="PhyH"/>
    <property type="match status" value="1"/>
</dbReference>